<name>A0A8J9YG66_9NEOP</name>
<protein>
    <submittedName>
        <fullName evidence="1">Uncharacterized protein</fullName>
    </submittedName>
</protein>
<dbReference type="Proteomes" id="UP000838878">
    <property type="component" value="Chromosome 5"/>
</dbReference>
<keyword evidence="2" id="KW-1185">Reference proteome</keyword>
<accession>A0A8J9YG66</accession>
<gene>
    <name evidence="1" type="ORF">BINO364_LOCUS11002</name>
</gene>
<evidence type="ECO:0000313" key="1">
    <source>
        <dbReference type="EMBL" id="CAH0725415.1"/>
    </source>
</evidence>
<proteinExistence type="predicted"/>
<organism evidence="1 2">
    <name type="scientific">Brenthis ino</name>
    <name type="common">lesser marbled fritillary</name>
    <dbReference type="NCBI Taxonomy" id="405034"/>
    <lineage>
        <taxon>Eukaryota</taxon>
        <taxon>Metazoa</taxon>
        <taxon>Ecdysozoa</taxon>
        <taxon>Arthropoda</taxon>
        <taxon>Hexapoda</taxon>
        <taxon>Insecta</taxon>
        <taxon>Pterygota</taxon>
        <taxon>Neoptera</taxon>
        <taxon>Endopterygota</taxon>
        <taxon>Lepidoptera</taxon>
        <taxon>Glossata</taxon>
        <taxon>Ditrysia</taxon>
        <taxon>Papilionoidea</taxon>
        <taxon>Nymphalidae</taxon>
        <taxon>Heliconiinae</taxon>
        <taxon>Argynnini</taxon>
        <taxon>Brenthis</taxon>
    </lineage>
</organism>
<reference evidence="1" key="1">
    <citation type="submission" date="2021-12" db="EMBL/GenBank/DDBJ databases">
        <authorList>
            <person name="Martin H S."/>
        </authorList>
    </citation>
    <scope>NUCLEOTIDE SEQUENCE</scope>
</reference>
<feature type="non-terminal residue" evidence="1">
    <location>
        <position position="89"/>
    </location>
</feature>
<dbReference type="EMBL" id="OV170225">
    <property type="protein sequence ID" value="CAH0725415.1"/>
    <property type="molecule type" value="Genomic_DNA"/>
</dbReference>
<dbReference type="AlphaFoldDB" id="A0A8J9YG66"/>
<sequence length="89" mass="10327">MLTDNDTDSAVCPQREFAAAARRRRVARARRPRRSRPAPGLLGNLYARIIADLPLHKVTEYRDIQSKRDFIQSVGMQRERSLAARRPRR</sequence>
<evidence type="ECO:0000313" key="2">
    <source>
        <dbReference type="Proteomes" id="UP000838878"/>
    </source>
</evidence>